<dbReference type="InterPro" id="IPR008991">
    <property type="entry name" value="Translation_prot_SH3-like_sf"/>
</dbReference>
<dbReference type="STRING" id="1236989.JCM15548_12806"/>
<accession>A0A0E9LZH8</accession>
<keyword evidence="3" id="KW-0804">Transcription</keyword>
<dbReference type="OrthoDB" id="9796143at2"/>
<dbReference type="SUPFAM" id="SSF50104">
    <property type="entry name" value="Translation proteins SH3-like domain"/>
    <property type="match status" value="1"/>
</dbReference>
<evidence type="ECO:0000313" key="6">
    <source>
        <dbReference type="Proteomes" id="UP000032900"/>
    </source>
</evidence>
<evidence type="ECO:0000256" key="3">
    <source>
        <dbReference type="ARBA" id="ARBA00023163"/>
    </source>
</evidence>
<dbReference type="PANTHER" id="PTHR30265:SF4">
    <property type="entry name" value="KOW MOTIF FAMILY PROTEIN, EXPRESSED"/>
    <property type="match status" value="1"/>
</dbReference>
<dbReference type="GO" id="GO:0031564">
    <property type="term" value="P:transcription antitermination"/>
    <property type="evidence" value="ECO:0007669"/>
    <property type="project" value="UniProtKB-KW"/>
</dbReference>
<evidence type="ECO:0000256" key="1">
    <source>
        <dbReference type="ARBA" id="ARBA00022814"/>
    </source>
</evidence>
<evidence type="ECO:0000256" key="2">
    <source>
        <dbReference type="ARBA" id="ARBA00023015"/>
    </source>
</evidence>
<dbReference type="Pfam" id="PF02357">
    <property type="entry name" value="NusG"/>
    <property type="match status" value="1"/>
</dbReference>
<name>A0A0E9LZH8_9BACT</name>
<protein>
    <submittedName>
        <fullName evidence="5">Transcriptional activator RfaH</fullName>
    </submittedName>
</protein>
<comment type="caution">
    <text evidence="5">The sequence shown here is derived from an EMBL/GenBank/DDBJ whole genome shotgun (WGS) entry which is preliminary data.</text>
</comment>
<dbReference type="AlphaFoldDB" id="A0A0E9LZH8"/>
<dbReference type="EMBL" id="BAZW01000025">
    <property type="protein sequence ID" value="GAO30526.1"/>
    <property type="molecule type" value="Genomic_DNA"/>
</dbReference>
<dbReference type="PANTHER" id="PTHR30265">
    <property type="entry name" value="RHO-INTERACTING TRANSCRIPTION TERMINATION FACTOR NUSG"/>
    <property type="match status" value="1"/>
</dbReference>
<dbReference type="InterPro" id="IPR036735">
    <property type="entry name" value="NGN_dom_sf"/>
</dbReference>
<dbReference type="CDD" id="cd06091">
    <property type="entry name" value="KOW_NusG"/>
    <property type="match status" value="1"/>
</dbReference>
<keyword evidence="6" id="KW-1185">Reference proteome</keyword>
<dbReference type="SUPFAM" id="SSF82679">
    <property type="entry name" value="N-utilization substance G protein NusG, N-terminal domain"/>
    <property type="match status" value="1"/>
</dbReference>
<dbReference type="Proteomes" id="UP000032900">
    <property type="component" value="Unassembled WGS sequence"/>
</dbReference>
<feature type="domain" description="KOW" evidence="4">
    <location>
        <begin position="122"/>
        <end position="149"/>
    </location>
</feature>
<dbReference type="GO" id="GO:0006354">
    <property type="term" value="P:DNA-templated transcription elongation"/>
    <property type="evidence" value="ECO:0007669"/>
    <property type="project" value="InterPro"/>
</dbReference>
<sequence>MNLTDLKTTDTDSAHWYALYTKSRAEKKVLDQFIQMGIKAYLPLKRELRQWSDRKKWVESPVINSYIFIKIPLNDYKRVFDVRGVVAYVSYKGKAVIIPEREMEAMRRTVDNKLSFSVETGEIKKGQTVTVTSGPLKGVSGTVTDIRGQKKLYLSISQIGYTLVVNLDNDTVTEKSANE</sequence>
<proteinExistence type="predicted"/>
<dbReference type="InterPro" id="IPR005824">
    <property type="entry name" value="KOW"/>
</dbReference>
<keyword evidence="1" id="KW-0889">Transcription antitermination</keyword>
<keyword evidence="2" id="KW-0805">Transcription regulation</keyword>
<organism evidence="5 6">
    <name type="scientific">Geofilum rubicundum JCM 15548</name>
    <dbReference type="NCBI Taxonomy" id="1236989"/>
    <lineage>
        <taxon>Bacteria</taxon>
        <taxon>Pseudomonadati</taxon>
        <taxon>Bacteroidota</taxon>
        <taxon>Bacteroidia</taxon>
        <taxon>Marinilabiliales</taxon>
        <taxon>Marinilabiliaceae</taxon>
        <taxon>Geofilum</taxon>
    </lineage>
</organism>
<dbReference type="SMART" id="SM00739">
    <property type="entry name" value="KOW"/>
    <property type="match status" value="1"/>
</dbReference>
<evidence type="ECO:0000259" key="4">
    <source>
        <dbReference type="SMART" id="SM00739"/>
    </source>
</evidence>
<reference evidence="5 6" key="1">
    <citation type="journal article" date="2015" name="Microbes Environ.">
        <title>Distribution and evolution of nitrogen fixation genes in the phylum bacteroidetes.</title>
        <authorList>
            <person name="Inoue J."/>
            <person name="Oshima K."/>
            <person name="Suda W."/>
            <person name="Sakamoto M."/>
            <person name="Iino T."/>
            <person name="Noda S."/>
            <person name="Hongoh Y."/>
            <person name="Hattori M."/>
            <person name="Ohkuma M."/>
        </authorList>
    </citation>
    <scope>NUCLEOTIDE SEQUENCE [LARGE SCALE GENOMIC DNA]</scope>
    <source>
        <strain evidence="5">JCM 15548</strain>
    </source>
</reference>
<gene>
    <name evidence="5" type="ORF">JCM15548_12806</name>
</gene>
<dbReference type="InterPro" id="IPR006645">
    <property type="entry name" value="NGN-like_dom"/>
</dbReference>
<evidence type="ECO:0000313" key="5">
    <source>
        <dbReference type="EMBL" id="GAO30526.1"/>
    </source>
</evidence>
<dbReference type="InterPro" id="IPR043425">
    <property type="entry name" value="NusG-like"/>
</dbReference>
<dbReference type="Gene3D" id="3.30.70.940">
    <property type="entry name" value="NusG, N-terminal domain"/>
    <property type="match status" value="1"/>
</dbReference>
<dbReference type="NCBIfam" id="NF033644">
    <property type="entry name" value="antiterm_UpxY"/>
    <property type="match status" value="1"/>
</dbReference>
<dbReference type="CDD" id="cd09895">
    <property type="entry name" value="NGN_SP_UpxY"/>
    <property type="match status" value="1"/>
</dbReference>